<evidence type="ECO:0000313" key="1">
    <source>
        <dbReference type="Ensembl" id="ENSCLMP00005047503.1"/>
    </source>
</evidence>
<dbReference type="AlphaFoldDB" id="A0A8C3AUG8"/>
<reference evidence="1" key="1">
    <citation type="submission" date="2025-08" db="UniProtKB">
        <authorList>
            <consortium name="Ensembl"/>
        </authorList>
    </citation>
    <scope>IDENTIFICATION</scope>
</reference>
<organism evidence="1 2">
    <name type="scientific">Cyclopterus lumpus</name>
    <name type="common">Lumpsucker</name>
    <dbReference type="NCBI Taxonomy" id="8103"/>
    <lineage>
        <taxon>Eukaryota</taxon>
        <taxon>Metazoa</taxon>
        <taxon>Chordata</taxon>
        <taxon>Craniata</taxon>
        <taxon>Vertebrata</taxon>
        <taxon>Euteleostomi</taxon>
        <taxon>Actinopterygii</taxon>
        <taxon>Neopterygii</taxon>
        <taxon>Teleostei</taxon>
        <taxon>Neoteleostei</taxon>
        <taxon>Acanthomorphata</taxon>
        <taxon>Eupercaria</taxon>
        <taxon>Perciformes</taxon>
        <taxon>Cottioidei</taxon>
        <taxon>Cottales</taxon>
        <taxon>Cyclopteridae</taxon>
        <taxon>Cyclopterus</taxon>
    </lineage>
</organism>
<name>A0A8C3AUG8_CYCLU</name>
<dbReference type="Ensembl" id="ENSCLMT00005049139.1">
    <property type="protein sequence ID" value="ENSCLMP00005047503.1"/>
    <property type="gene ID" value="ENSCLMG00005021783.1"/>
</dbReference>
<keyword evidence="2" id="KW-1185">Reference proteome</keyword>
<reference evidence="1" key="2">
    <citation type="submission" date="2025-09" db="UniProtKB">
        <authorList>
            <consortium name="Ensembl"/>
        </authorList>
    </citation>
    <scope>IDENTIFICATION</scope>
</reference>
<accession>A0A8C3AUG8</accession>
<sequence length="90" mass="10433">MADRKKIKFKHRLLIISGSWTKAPESGGCERERRVSRCVNGRGEFHVVRVSRCVNGRGEFHVVHITTPQMCLVPLWRVRPLTELCNYTNK</sequence>
<evidence type="ECO:0000313" key="2">
    <source>
        <dbReference type="Proteomes" id="UP000694565"/>
    </source>
</evidence>
<proteinExistence type="predicted"/>
<dbReference type="Proteomes" id="UP000694565">
    <property type="component" value="Unplaced"/>
</dbReference>
<protein>
    <submittedName>
        <fullName evidence="1">Uncharacterized protein</fullName>
    </submittedName>
</protein>